<reference evidence="6" key="1">
    <citation type="submission" date="2018-11" db="EMBL/GenBank/DDBJ databases">
        <authorList>
            <person name="Alioto T."/>
            <person name="Alioto T."/>
        </authorList>
    </citation>
    <scope>NUCLEOTIDE SEQUENCE</scope>
</reference>
<evidence type="ECO:0000256" key="4">
    <source>
        <dbReference type="SAM" id="Phobius"/>
    </source>
</evidence>
<keyword evidence="4" id="KW-0812">Transmembrane</keyword>
<evidence type="ECO:0000313" key="6">
    <source>
        <dbReference type="EMBL" id="VDI35082.1"/>
    </source>
</evidence>
<evidence type="ECO:0000256" key="2">
    <source>
        <dbReference type="ARBA" id="ARBA00022741"/>
    </source>
</evidence>
<dbReference type="OrthoDB" id="10061751at2759"/>
<comment type="caution">
    <text evidence="6">The sequence shown here is derived from an EMBL/GenBank/DDBJ whole genome shotgun (WGS) entry which is preliminary data.</text>
</comment>
<keyword evidence="4" id="KW-0472">Membrane</keyword>
<dbReference type="EMBL" id="UYJE01005202">
    <property type="protein sequence ID" value="VDI35082.1"/>
    <property type="molecule type" value="Genomic_DNA"/>
</dbReference>
<feature type="domain" description="AIG1-type G" evidence="5">
    <location>
        <begin position="5"/>
        <end position="206"/>
    </location>
</feature>
<keyword evidence="2" id="KW-0547">Nucleotide-binding</keyword>
<feature type="transmembrane region" description="Helical" evidence="4">
    <location>
        <begin position="236"/>
        <end position="266"/>
    </location>
</feature>
<keyword evidence="3" id="KW-0342">GTP-binding</keyword>
<proteinExistence type="inferred from homology"/>
<dbReference type="AlphaFoldDB" id="A0A8B6EJU5"/>
<accession>A0A8B6EJU5</accession>
<keyword evidence="7" id="KW-1185">Reference proteome</keyword>
<dbReference type="PANTHER" id="PTHR10903">
    <property type="entry name" value="GTPASE, IMAP FAMILY MEMBER-RELATED"/>
    <property type="match status" value="1"/>
</dbReference>
<protein>
    <recommendedName>
        <fullName evidence="5">AIG1-type G domain-containing protein</fullName>
    </recommendedName>
</protein>
<dbReference type="InterPro" id="IPR027417">
    <property type="entry name" value="P-loop_NTPase"/>
</dbReference>
<evidence type="ECO:0000259" key="5">
    <source>
        <dbReference type="PROSITE" id="PS51720"/>
    </source>
</evidence>
<comment type="similarity">
    <text evidence="1">Belongs to the TRAFAC class TrmE-Era-EngA-EngB-Septin-like GTPase superfamily. AIG1/Toc34/Toc159-like paraseptin GTPase family. IAN subfamily.</text>
</comment>
<evidence type="ECO:0000313" key="7">
    <source>
        <dbReference type="Proteomes" id="UP000596742"/>
    </source>
</evidence>
<dbReference type="GO" id="GO:0005525">
    <property type="term" value="F:GTP binding"/>
    <property type="evidence" value="ECO:0007669"/>
    <property type="project" value="UniProtKB-KW"/>
</dbReference>
<keyword evidence="4" id="KW-1133">Transmembrane helix</keyword>
<dbReference type="FunFam" id="3.40.50.300:FF:000366">
    <property type="entry name" value="GTPase, IMAP family member 2"/>
    <property type="match status" value="1"/>
</dbReference>
<dbReference type="Proteomes" id="UP000596742">
    <property type="component" value="Unassembled WGS sequence"/>
</dbReference>
<dbReference type="SUPFAM" id="SSF52540">
    <property type="entry name" value="P-loop containing nucleoside triphosphate hydrolases"/>
    <property type="match status" value="1"/>
</dbReference>
<name>A0A8B6EJU5_MYTGA</name>
<evidence type="ECO:0000256" key="3">
    <source>
        <dbReference type="ARBA" id="ARBA00023134"/>
    </source>
</evidence>
<dbReference type="InterPro" id="IPR045058">
    <property type="entry name" value="GIMA/IAN/Toc"/>
</dbReference>
<organism evidence="6 7">
    <name type="scientific">Mytilus galloprovincialis</name>
    <name type="common">Mediterranean mussel</name>
    <dbReference type="NCBI Taxonomy" id="29158"/>
    <lineage>
        <taxon>Eukaryota</taxon>
        <taxon>Metazoa</taxon>
        <taxon>Spiralia</taxon>
        <taxon>Lophotrochozoa</taxon>
        <taxon>Mollusca</taxon>
        <taxon>Bivalvia</taxon>
        <taxon>Autobranchia</taxon>
        <taxon>Pteriomorphia</taxon>
        <taxon>Mytilida</taxon>
        <taxon>Mytiloidea</taxon>
        <taxon>Mytilidae</taxon>
        <taxon>Mytilinae</taxon>
        <taxon>Mytilus</taxon>
    </lineage>
</organism>
<dbReference type="Pfam" id="PF04548">
    <property type="entry name" value="AIG1"/>
    <property type="match status" value="1"/>
</dbReference>
<evidence type="ECO:0000256" key="1">
    <source>
        <dbReference type="ARBA" id="ARBA00008535"/>
    </source>
</evidence>
<dbReference type="InterPro" id="IPR006703">
    <property type="entry name" value="G_AIG1"/>
</dbReference>
<dbReference type="Gene3D" id="3.40.50.300">
    <property type="entry name" value="P-loop containing nucleotide triphosphate hydrolases"/>
    <property type="match status" value="1"/>
</dbReference>
<sequence length="272" mass="30189">MSIFKGERRILLVGKTGTGKSSTGNTILNKKIFRAEASFLSVTGRSSFGTRTHNNKQLTVVDTPGILDTHRDETEIKTEVIKSIGMSVPGPHAVLYVMRVGDRFTRDERTCIEKFTKEFGENIFNFVIVVFTRKNDLNGTQLSEYVSNAPGPLQDFLKKCEYRMLAIDNEGTDEQKLQAVNDLLEMIDTMICNHSFYTNDMIKCAEEAFLKRMKEIGQAADVREEIQREGTKVMQYLISAGIGSIVGSLFTGAAIVGPSALMAAVFSMCSIL</sequence>
<gene>
    <name evidence="6" type="ORF">MGAL_10B027481</name>
</gene>
<dbReference type="PANTHER" id="PTHR10903:SF184">
    <property type="entry name" value="GTP-BINDING PROTEIN A"/>
    <property type="match status" value="1"/>
</dbReference>
<dbReference type="PROSITE" id="PS51720">
    <property type="entry name" value="G_AIG1"/>
    <property type="match status" value="1"/>
</dbReference>